<dbReference type="SUPFAM" id="SSF103473">
    <property type="entry name" value="MFS general substrate transporter"/>
    <property type="match status" value="1"/>
</dbReference>
<feature type="transmembrane region" description="Helical" evidence="5">
    <location>
        <begin position="379"/>
        <end position="402"/>
    </location>
</feature>
<dbReference type="STRING" id="134849.SAMN05443668_103209"/>
<feature type="transmembrane region" description="Helical" evidence="5">
    <location>
        <begin position="414"/>
        <end position="433"/>
    </location>
</feature>
<keyword evidence="4 5" id="KW-0472">Membrane</keyword>
<dbReference type="AlphaFoldDB" id="A0A1M7PCR1"/>
<reference evidence="7 8" key="1">
    <citation type="submission" date="2016-11" db="EMBL/GenBank/DDBJ databases">
        <authorList>
            <person name="Jaros S."/>
            <person name="Januszkiewicz K."/>
            <person name="Wedrychowicz H."/>
        </authorList>
    </citation>
    <scope>NUCLEOTIDE SEQUENCE [LARGE SCALE GENOMIC DNA]</scope>
    <source>
        <strain evidence="7 8">DSM 46144</strain>
    </source>
</reference>
<dbReference type="Pfam" id="PF07690">
    <property type="entry name" value="MFS_1"/>
    <property type="match status" value="1"/>
</dbReference>
<organism evidence="7 8">
    <name type="scientific">Cryptosporangium aurantiacum</name>
    <dbReference type="NCBI Taxonomy" id="134849"/>
    <lineage>
        <taxon>Bacteria</taxon>
        <taxon>Bacillati</taxon>
        <taxon>Actinomycetota</taxon>
        <taxon>Actinomycetes</taxon>
        <taxon>Cryptosporangiales</taxon>
        <taxon>Cryptosporangiaceae</taxon>
        <taxon>Cryptosporangium</taxon>
    </lineage>
</organism>
<keyword evidence="8" id="KW-1185">Reference proteome</keyword>
<dbReference type="PANTHER" id="PTHR23528">
    <property type="match status" value="1"/>
</dbReference>
<evidence type="ECO:0000313" key="8">
    <source>
        <dbReference type="Proteomes" id="UP000184440"/>
    </source>
</evidence>
<feature type="transmembrane region" description="Helical" evidence="5">
    <location>
        <begin position="108"/>
        <end position="128"/>
    </location>
</feature>
<dbReference type="Gene3D" id="1.20.1250.20">
    <property type="entry name" value="MFS general substrate transporter like domains"/>
    <property type="match status" value="2"/>
</dbReference>
<dbReference type="EMBL" id="FRCS01000003">
    <property type="protein sequence ID" value="SHN14686.1"/>
    <property type="molecule type" value="Genomic_DNA"/>
</dbReference>
<feature type="transmembrane region" description="Helical" evidence="5">
    <location>
        <begin position="168"/>
        <end position="189"/>
    </location>
</feature>
<dbReference type="InterPro" id="IPR020846">
    <property type="entry name" value="MFS_dom"/>
</dbReference>
<evidence type="ECO:0000256" key="3">
    <source>
        <dbReference type="ARBA" id="ARBA00022989"/>
    </source>
</evidence>
<keyword evidence="3 5" id="KW-1133">Transmembrane helix</keyword>
<evidence type="ECO:0000313" key="7">
    <source>
        <dbReference type="EMBL" id="SHN14686.1"/>
    </source>
</evidence>
<dbReference type="InterPro" id="IPR011701">
    <property type="entry name" value="MFS"/>
</dbReference>
<dbReference type="Proteomes" id="UP000184440">
    <property type="component" value="Unassembled WGS sequence"/>
</dbReference>
<dbReference type="OrthoDB" id="7584869at2"/>
<dbReference type="PROSITE" id="PS50850">
    <property type="entry name" value="MFS"/>
    <property type="match status" value="1"/>
</dbReference>
<evidence type="ECO:0000259" key="6">
    <source>
        <dbReference type="PROSITE" id="PS50850"/>
    </source>
</evidence>
<feature type="transmembrane region" description="Helical" evidence="5">
    <location>
        <begin position="195"/>
        <end position="216"/>
    </location>
</feature>
<evidence type="ECO:0000256" key="2">
    <source>
        <dbReference type="ARBA" id="ARBA00022692"/>
    </source>
</evidence>
<keyword evidence="2 5" id="KW-0812">Transmembrane</keyword>
<evidence type="ECO:0000256" key="5">
    <source>
        <dbReference type="SAM" id="Phobius"/>
    </source>
</evidence>
<feature type="transmembrane region" description="Helical" evidence="5">
    <location>
        <begin position="253"/>
        <end position="275"/>
    </location>
</feature>
<feature type="transmembrane region" description="Helical" evidence="5">
    <location>
        <begin position="344"/>
        <end position="367"/>
    </location>
</feature>
<dbReference type="GO" id="GO:0006814">
    <property type="term" value="P:sodium ion transport"/>
    <property type="evidence" value="ECO:0007669"/>
    <property type="project" value="InterPro"/>
</dbReference>
<dbReference type="InterPro" id="IPR036259">
    <property type="entry name" value="MFS_trans_sf"/>
</dbReference>
<dbReference type="PANTHER" id="PTHR23528:SF1">
    <property type="entry name" value="MAJOR FACILITATOR SUPERFAMILY (MFS) PROFILE DOMAIN-CONTAINING PROTEIN"/>
    <property type="match status" value="1"/>
</dbReference>
<dbReference type="RefSeq" id="WP_073255837.1">
    <property type="nucleotide sequence ID" value="NZ_FRCS01000003.1"/>
</dbReference>
<protein>
    <submittedName>
        <fullName evidence="7">Major Facilitator Superfamily protein</fullName>
    </submittedName>
</protein>
<comment type="subcellular location">
    <subcellularLocation>
        <location evidence="1">Cell membrane</location>
        <topology evidence="1">Multi-pass membrane protein</topology>
    </subcellularLocation>
</comment>
<name>A0A1M7PCR1_9ACTN</name>
<dbReference type="GO" id="GO:0005886">
    <property type="term" value="C:plasma membrane"/>
    <property type="evidence" value="ECO:0007669"/>
    <property type="project" value="UniProtKB-SubCell"/>
</dbReference>
<evidence type="ECO:0000256" key="1">
    <source>
        <dbReference type="ARBA" id="ARBA00004651"/>
    </source>
</evidence>
<dbReference type="GO" id="GO:0022857">
    <property type="term" value="F:transmembrane transporter activity"/>
    <property type="evidence" value="ECO:0007669"/>
    <property type="project" value="InterPro"/>
</dbReference>
<gene>
    <name evidence="7" type="ORF">SAMN05443668_103209</name>
</gene>
<dbReference type="InterPro" id="IPR018043">
    <property type="entry name" value="Na/Gal_symport_CS"/>
</dbReference>
<sequence length="437" mass="45497">MAVPDTAGALVAEPPNGALPPGAAAGPAPERRASRQFLWLSLIASFGAQLAYVTPVVLSLAIRVEDLTPGREQNLGYLTGIGAVVALLAGPVYGQLSDRTRSRFGRRRPWILGAALAGMPALLVMAFAPNVLVLGVGWVLAMATWGQVGVLIGMSHADWLGESQRGKVSGIAGFLAALGPIVGSVLAGAVSRNDLLLFLIPGLLGLVLTIPFVLFFNDTDSRNQVTDTPLSLRALVSSYRFSFTRERDFSINWFVRFFFTAGIYLATTFTSFYVAQLLGVPVADAGSTLAISGGVGVLAMIVGALGGGWLSDRVGRRKPVLLAAAAFFLAGMILVVLADGLPLFYAGMALMNLGIGVFGSADTALMLDVLPDREGAGRYVGMTQVALQLAHAGAPLIAPVFLAIGSGADKNYDALYLAAGLFAVLGALLALPIRSAR</sequence>
<dbReference type="PROSITE" id="PS00872">
    <property type="entry name" value="NA_GALACTOSIDE_SYMP"/>
    <property type="match status" value="1"/>
</dbReference>
<evidence type="ECO:0000256" key="4">
    <source>
        <dbReference type="ARBA" id="ARBA00023136"/>
    </source>
</evidence>
<feature type="transmembrane region" description="Helical" evidence="5">
    <location>
        <begin position="37"/>
        <end position="62"/>
    </location>
</feature>
<proteinExistence type="predicted"/>
<dbReference type="PROSITE" id="PS00216">
    <property type="entry name" value="SUGAR_TRANSPORT_1"/>
    <property type="match status" value="1"/>
</dbReference>
<feature type="domain" description="Major facilitator superfamily (MFS) profile" evidence="6">
    <location>
        <begin position="40"/>
        <end position="437"/>
    </location>
</feature>
<feature type="transmembrane region" description="Helical" evidence="5">
    <location>
        <begin position="74"/>
        <end position="96"/>
    </location>
</feature>
<dbReference type="InterPro" id="IPR005829">
    <property type="entry name" value="Sugar_transporter_CS"/>
</dbReference>
<accession>A0A1M7PCR1</accession>
<feature type="transmembrane region" description="Helical" evidence="5">
    <location>
        <begin position="134"/>
        <end position="156"/>
    </location>
</feature>
<feature type="transmembrane region" description="Helical" evidence="5">
    <location>
        <begin position="320"/>
        <end position="338"/>
    </location>
</feature>
<feature type="transmembrane region" description="Helical" evidence="5">
    <location>
        <begin position="287"/>
        <end position="308"/>
    </location>
</feature>